<keyword evidence="7 15" id="KW-0479">Metal-binding</keyword>
<organism evidence="18 19">
    <name type="scientific">Heliocybe sulcata</name>
    <dbReference type="NCBI Taxonomy" id="5364"/>
    <lineage>
        <taxon>Eukaryota</taxon>
        <taxon>Fungi</taxon>
        <taxon>Dikarya</taxon>
        <taxon>Basidiomycota</taxon>
        <taxon>Agaricomycotina</taxon>
        <taxon>Agaricomycetes</taxon>
        <taxon>Gloeophyllales</taxon>
        <taxon>Gloeophyllaceae</taxon>
        <taxon>Heliocybe</taxon>
    </lineage>
</organism>
<keyword evidence="14" id="KW-0325">Glycoprotein</keyword>
<dbReference type="GO" id="GO:0046872">
    <property type="term" value="F:metal ion binding"/>
    <property type="evidence" value="ECO:0007669"/>
    <property type="project" value="UniProtKB-UniRule"/>
</dbReference>
<dbReference type="FunFam" id="3.40.50.200:FF:000015">
    <property type="entry name" value="Tripeptidyl peptidase A"/>
    <property type="match status" value="1"/>
</dbReference>
<evidence type="ECO:0000256" key="4">
    <source>
        <dbReference type="ARBA" id="ARBA00012462"/>
    </source>
</evidence>
<dbReference type="Gene3D" id="3.40.50.200">
    <property type="entry name" value="Peptidase S8/S53 domain"/>
    <property type="match status" value="1"/>
</dbReference>
<feature type="binding site" evidence="15">
    <location>
        <position position="579"/>
    </location>
    <ligand>
        <name>Ca(2+)</name>
        <dbReference type="ChEBI" id="CHEBI:29108"/>
    </ligand>
</feature>
<evidence type="ECO:0000313" key="18">
    <source>
        <dbReference type="EMBL" id="TFK49934.1"/>
    </source>
</evidence>
<evidence type="ECO:0000256" key="3">
    <source>
        <dbReference type="ARBA" id="ARBA00004239"/>
    </source>
</evidence>
<protein>
    <recommendedName>
        <fullName evidence="4">tripeptidyl-peptidase II</fullName>
        <ecNumber evidence="4">3.4.14.10</ecNumber>
    </recommendedName>
</protein>
<accession>A0A5C3MXB6</accession>
<feature type="active site" description="Charge relay system" evidence="15">
    <location>
        <position position="518"/>
    </location>
</feature>
<feature type="binding site" evidence="15">
    <location>
        <position position="581"/>
    </location>
    <ligand>
        <name>Ca(2+)</name>
        <dbReference type="ChEBI" id="CHEBI:29108"/>
    </ligand>
</feature>
<comment type="catalytic activity">
    <reaction evidence="1">
        <text>Release of an N-terminal tripeptide from a polypeptide.</text>
        <dbReference type="EC" id="3.4.14.10"/>
    </reaction>
</comment>
<comment type="function">
    <text evidence="2">Secreted tripeptidyl-peptidase which degrades proteins at acidic pHs and is involved in virulence.</text>
</comment>
<evidence type="ECO:0000256" key="10">
    <source>
        <dbReference type="ARBA" id="ARBA00022825"/>
    </source>
</evidence>
<evidence type="ECO:0000256" key="2">
    <source>
        <dbReference type="ARBA" id="ARBA00002451"/>
    </source>
</evidence>
<evidence type="ECO:0000256" key="14">
    <source>
        <dbReference type="ARBA" id="ARBA00023180"/>
    </source>
</evidence>
<dbReference type="InterPro" id="IPR036852">
    <property type="entry name" value="Peptidase_S8/S53_dom_sf"/>
</dbReference>
<feature type="domain" description="Peptidase S53" evidence="17">
    <location>
        <begin position="224"/>
        <end position="600"/>
    </location>
</feature>
<reference evidence="18 19" key="1">
    <citation type="journal article" date="2019" name="Nat. Ecol. Evol.">
        <title>Megaphylogeny resolves global patterns of mushroom evolution.</title>
        <authorList>
            <person name="Varga T."/>
            <person name="Krizsan K."/>
            <person name="Foldi C."/>
            <person name="Dima B."/>
            <person name="Sanchez-Garcia M."/>
            <person name="Sanchez-Ramirez S."/>
            <person name="Szollosi G.J."/>
            <person name="Szarkandi J.G."/>
            <person name="Papp V."/>
            <person name="Albert L."/>
            <person name="Andreopoulos W."/>
            <person name="Angelini C."/>
            <person name="Antonin V."/>
            <person name="Barry K.W."/>
            <person name="Bougher N.L."/>
            <person name="Buchanan P."/>
            <person name="Buyck B."/>
            <person name="Bense V."/>
            <person name="Catcheside P."/>
            <person name="Chovatia M."/>
            <person name="Cooper J."/>
            <person name="Damon W."/>
            <person name="Desjardin D."/>
            <person name="Finy P."/>
            <person name="Geml J."/>
            <person name="Haridas S."/>
            <person name="Hughes K."/>
            <person name="Justo A."/>
            <person name="Karasinski D."/>
            <person name="Kautmanova I."/>
            <person name="Kiss B."/>
            <person name="Kocsube S."/>
            <person name="Kotiranta H."/>
            <person name="LaButti K.M."/>
            <person name="Lechner B.E."/>
            <person name="Liimatainen K."/>
            <person name="Lipzen A."/>
            <person name="Lukacs Z."/>
            <person name="Mihaltcheva S."/>
            <person name="Morgado L.N."/>
            <person name="Niskanen T."/>
            <person name="Noordeloos M.E."/>
            <person name="Ohm R.A."/>
            <person name="Ortiz-Santana B."/>
            <person name="Ovrebo C."/>
            <person name="Racz N."/>
            <person name="Riley R."/>
            <person name="Savchenko A."/>
            <person name="Shiryaev A."/>
            <person name="Soop K."/>
            <person name="Spirin V."/>
            <person name="Szebenyi C."/>
            <person name="Tomsovsky M."/>
            <person name="Tulloss R.E."/>
            <person name="Uehling J."/>
            <person name="Grigoriev I.V."/>
            <person name="Vagvolgyi C."/>
            <person name="Papp T."/>
            <person name="Martin F.M."/>
            <person name="Miettinen O."/>
            <person name="Hibbett D.S."/>
            <person name="Nagy L.G."/>
        </authorList>
    </citation>
    <scope>NUCLEOTIDE SEQUENCE [LARGE SCALE GENOMIC DNA]</scope>
    <source>
        <strain evidence="18 19">OMC1185</strain>
    </source>
</reference>
<keyword evidence="5" id="KW-0964">Secreted</keyword>
<evidence type="ECO:0000256" key="1">
    <source>
        <dbReference type="ARBA" id="ARBA00001910"/>
    </source>
</evidence>
<keyword evidence="8 16" id="KW-0732">Signal</keyword>
<dbReference type="OrthoDB" id="409122at2759"/>
<evidence type="ECO:0000256" key="7">
    <source>
        <dbReference type="ARBA" id="ARBA00022723"/>
    </source>
</evidence>
<dbReference type="PANTHER" id="PTHR14218">
    <property type="entry name" value="PROTEASE S8 TRIPEPTIDYL PEPTIDASE I CLN2"/>
    <property type="match status" value="1"/>
</dbReference>
<dbReference type="PROSITE" id="PS51257">
    <property type="entry name" value="PROKAR_LIPOPROTEIN"/>
    <property type="match status" value="1"/>
</dbReference>
<feature type="binding site" evidence="15">
    <location>
        <position position="561"/>
    </location>
    <ligand>
        <name>Ca(2+)</name>
        <dbReference type="ChEBI" id="CHEBI:29108"/>
    </ligand>
</feature>
<dbReference type="CDD" id="cd11377">
    <property type="entry name" value="Pro-peptidase_S53"/>
    <property type="match status" value="1"/>
</dbReference>
<keyword evidence="12" id="KW-0843">Virulence</keyword>
<gene>
    <name evidence="18" type="ORF">OE88DRAFT_1661352</name>
</gene>
<dbReference type="STRING" id="5364.A0A5C3MXB6"/>
<feature type="binding site" evidence="15">
    <location>
        <position position="560"/>
    </location>
    <ligand>
        <name>Ca(2+)</name>
        <dbReference type="ChEBI" id="CHEBI:29108"/>
    </ligand>
</feature>
<dbReference type="InterPro" id="IPR023828">
    <property type="entry name" value="Peptidase_S8_Ser-AS"/>
</dbReference>
<evidence type="ECO:0000256" key="16">
    <source>
        <dbReference type="SAM" id="SignalP"/>
    </source>
</evidence>
<dbReference type="GO" id="GO:0006508">
    <property type="term" value="P:proteolysis"/>
    <property type="evidence" value="ECO:0007669"/>
    <property type="project" value="UniProtKB-KW"/>
</dbReference>
<dbReference type="Proteomes" id="UP000305948">
    <property type="component" value="Unassembled WGS sequence"/>
</dbReference>
<evidence type="ECO:0000313" key="19">
    <source>
        <dbReference type="Proteomes" id="UP000305948"/>
    </source>
</evidence>
<dbReference type="CDD" id="cd04056">
    <property type="entry name" value="Peptidases_S53"/>
    <property type="match status" value="1"/>
</dbReference>
<dbReference type="InterPro" id="IPR050819">
    <property type="entry name" value="Tripeptidyl-peptidase_I"/>
</dbReference>
<feature type="chain" id="PRO_5022669459" description="tripeptidyl-peptidase II" evidence="16">
    <location>
        <begin position="23"/>
        <end position="600"/>
    </location>
</feature>
<feature type="active site" description="Charge relay system" evidence="15">
    <location>
        <position position="300"/>
    </location>
</feature>
<evidence type="ECO:0000256" key="13">
    <source>
        <dbReference type="ARBA" id="ARBA00023145"/>
    </source>
</evidence>
<dbReference type="GO" id="GO:0005576">
    <property type="term" value="C:extracellular region"/>
    <property type="evidence" value="ECO:0007669"/>
    <property type="project" value="UniProtKB-SubCell"/>
</dbReference>
<proteinExistence type="predicted"/>
<dbReference type="PROSITE" id="PS00138">
    <property type="entry name" value="SUBTILASE_SER"/>
    <property type="match status" value="1"/>
</dbReference>
<keyword evidence="6 15" id="KW-0645">Protease</keyword>
<evidence type="ECO:0000256" key="6">
    <source>
        <dbReference type="ARBA" id="ARBA00022670"/>
    </source>
</evidence>
<evidence type="ECO:0000256" key="9">
    <source>
        <dbReference type="ARBA" id="ARBA00022801"/>
    </source>
</evidence>
<dbReference type="PANTHER" id="PTHR14218:SF15">
    <property type="entry name" value="TRIPEPTIDYL-PEPTIDASE 1"/>
    <property type="match status" value="1"/>
</dbReference>
<feature type="active site" description="Charge relay system" evidence="15">
    <location>
        <position position="304"/>
    </location>
</feature>
<comment type="subcellular location">
    <subcellularLocation>
        <location evidence="3">Secreted</location>
        <location evidence="3">Extracellular space</location>
    </subcellularLocation>
</comment>
<dbReference type="SMART" id="SM00944">
    <property type="entry name" value="Pro-kuma_activ"/>
    <property type="match status" value="1"/>
</dbReference>
<evidence type="ECO:0000256" key="12">
    <source>
        <dbReference type="ARBA" id="ARBA00023026"/>
    </source>
</evidence>
<name>A0A5C3MXB6_9AGAM</name>
<keyword evidence="9 15" id="KW-0378">Hydrolase</keyword>
<evidence type="ECO:0000256" key="5">
    <source>
        <dbReference type="ARBA" id="ARBA00022525"/>
    </source>
</evidence>
<dbReference type="EC" id="3.4.14.10" evidence="4"/>
<sequence length="600" mass="64627">MKGSMTWTYVVHLLGLTACALGVPQKQAYRVKETVDPPTGWVQYSPAPADHIIDLRIGLPQDKFELLEQALYEVSDPHHHRYGQHLSKEEVDELVAPHPKSMNAVDEWLASHGIDMNSLSRSSAKDWVMVKVPVNLAEKMLDTTYHVWKHVESGVSLVRTTTYSLPEHVHDHVDLVTPTTYFGPLKGMSTTFHWSDAQPAALSSNAPPIKSASGTAVDASCNSTITISCLQQLYNITGYNSSAINGNKIGITGYLEQYANIQDLQSFYQEQRPDALGSSFNYTSVNGGQNSQNLSEAGAEANLDVQFAFGLTHPTPAYFYSTGGQPPYDPDLKTTTDTNEPYAEWLDYILSHPNPPQTISTSYGDDEQTVPQSYAVRTCAGFAQLGARGVSLLVSSGDGGVGDNDANATTTICKTNDGRNATRFIPTYPATCPYVTSVGGTVSIPEVAVYFSGGGFSNYFPTPLYQLGAVTEYLGHLPLNSYSGLFNRFGRGFPDVSAQGDYFRVWIGGKPAHIGGTSASSPAFAGVVSLLNDARLSKGLPPLGFLNPMLYTKGVKGLTDITEGNNPGCGTEGFNATTGWDPITGLGTPNFGLLKEIVLS</sequence>
<dbReference type="InterPro" id="IPR015366">
    <property type="entry name" value="S53_propep"/>
</dbReference>
<evidence type="ECO:0000259" key="17">
    <source>
        <dbReference type="PROSITE" id="PS51695"/>
    </source>
</evidence>
<dbReference type="AlphaFoldDB" id="A0A5C3MXB6"/>
<dbReference type="InterPro" id="IPR030400">
    <property type="entry name" value="Sedolisin_dom"/>
</dbReference>
<feature type="signal peptide" evidence="16">
    <location>
        <begin position="1"/>
        <end position="22"/>
    </location>
</feature>
<dbReference type="SUPFAM" id="SSF52743">
    <property type="entry name" value="Subtilisin-like"/>
    <property type="match status" value="1"/>
</dbReference>
<dbReference type="GO" id="GO:0008240">
    <property type="term" value="F:tripeptidyl-peptidase activity"/>
    <property type="evidence" value="ECO:0007669"/>
    <property type="project" value="UniProtKB-EC"/>
</dbReference>
<dbReference type="SUPFAM" id="SSF54897">
    <property type="entry name" value="Protease propeptides/inhibitors"/>
    <property type="match status" value="1"/>
</dbReference>
<keyword evidence="19" id="KW-1185">Reference proteome</keyword>
<comment type="cofactor">
    <cofactor evidence="15">
        <name>Ca(2+)</name>
        <dbReference type="ChEBI" id="CHEBI:29108"/>
    </cofactor>
    <text evidence="15">Binds 1 Ca(2+) ion per subunit.</text>
</comment>
<keyword evidence="10 15" id="KW-0720">Serine protease</keyword>
<dbReference type="EMBL" id="ML213514">
    <property type="protein sequence ID" value="TFK49934.1"/>
    <property type="molecule type" value="Genomic_DNA"/>
</dbReference>
<dbReference type="PROSITE" id="PS51695">
    <property type="entry name" value="SEDOLISIN"/>
    <property type="match status" value="1"/>
</dbReference>
<dbReference type="Pfam" id="PF09286">
    <property type="entry name" value="Pro-kuma_activ"/>
    <property type="match status" value="1"/>
</dbReference>
<dbReference type="GO" id="GO:0004252">
    <property type="term" value="F:serine-type endopeptidase activity"/>
    <property type="evidence" value="ECO:0007669"/>
    <property type="project" value="UniProtKB-UniRule"/>
</dbReference>
<keyword evidence="13" id="KW-0865">Zymogen</keyword>
<evidence type="ECO:0000256" key="15">
    <source>
        <dbReference type="PROSITE-ProRule" id="PRU01032"/>
    </source>
</evidence>
<evidence type="ECO:0000256" key="8">
    <source>
        <dbReference type="ARBA" id="ARBA00022729"/>
    </source>
</evidence>
<keyword evidence="11 15" id="KW-0106">Calcium</keyword>
<evidence type="ECO:0000256" key="11">
    <source>
        <dbReference type="ARBA" id="ARBA00022837"/>
    </source>
</evidence>